<dbReference type="SUPFAM" id="SSF48403">
    <property type="entry name" value="Ankyrin repeat"/>
    <property type="match status" value="1"/>
</dbReference>
<reference evidence="3" key="1">
    <citation type="journal article" date="2019" name="Sci. Rep.">
        <title>Draft genome of Tanacetum cinerariifolium, the natural source of mosquito coil.</title>
        <authorList>
            <person name="Yamashiro T."/>
            <person name="Shiraishi A."/>
            <person name="Satake H."/>
            <person name="Nakayama K."/>
        </authorList>
    </citation>
    <scope>NUCLEOTIDE SEQUENCE</scope>
</reference>
<comment type="caution">
    <text evidence="3">The sequence shown here is derived from an EMBL/GenBank/DDBJ whole genome shotgun (WGS) entry which is preliminary data.</text>
</comment>
<feature type="repeat" description="ANK" evidence="1">
    <location>
        <begin position="35"/>
        <end position="67"/>
    </location>
</feature>
<dbReference type="InterPro" id="IPR036770">
    <property type="entry name" value="Ankyrin_rpt-contain_sf"/>
</dbReference>
<accession>A0A699XIC6</accession>
<evidence type="ECO:0000256" key="2">
    <source>
        <dbReference type="SAM" id="MobiDB-lite"/>
    </source>
</evidence>
<evidence type="ECO:0000313" key="3">
    <source>
        <dbReference type="EMBL" id="GFD57748.1"/>
    </source>
</evidence>
<protein>
    <submittedName>
        <fullName evidence="3">Uncharacterized protein</fullName>
    </submittedName>
</protein>
<sequence>RSACLGGKTENPRNNHAVTKRGSDNPGDLDVANKDGDTALTIALDEKAVEVVLRLINAGASLEYLGQESALVKMAISQRSLTLLDIL</sequence>
<dbReference type="AlphaFoldDB" id="A0A699XIC6"/>
<dbReference type="EMBL" id="BKCJ011844510">
    <property type="protein sequence ID" value="GFD57748.1"/>
    <property type="molecule type" value="Genomic_DNA"/>
</dbReference>
<gene>
    <name evidence="3" type="ORF">Tci_929717</name>
</gene>
<evidence type="ECO:0000256" key="1">
    <source>
        <dbReference type="PROSITE-ProRule" id="PRU00023"/>
    </source>
</evidence>
<dbReference type="PROSITE" id="PS50088">
    <property type="entry name" value="ANK_REPEAT"/>
    <property type="match status" value="1"/>
</dbReference>
<dbReference type="Gene3D" id="1.25.40.20">
    <property type="entry name" value="Ankyrin repeat-containing domain"/>
    <property type="match status" value="1"/>
</dbReference>
<name>A0A699XIC6_TANCI</name>
<keyword evidence="1" id="KW-0040">ANK repeat</keyword>
<proteinExistence type="predicted"/>
<organism evidence="3">
    <name type="scientific">Tanacetum cinerariifolium</name>
    <name type="common">Dalmatian daisy</name>
    <name type="synonym">Chrysanthemum cinerariifolium</name>
    <dbReference type="NCBI Taxonomy" id="118510"/>
    <lineage>
        <taxon>Eukaryota</taxon>
        <taxon>Viridiplantae</taxon>
        <taxon>Streptophyta</taxon>
        <taxon>Embryophyta</taxon>
        <taxon>Tracheophyta</taxon>
        <taxon>Spermatophyta</taxon>
        <taxon>Magnoliopsida</taxon>
        <taxon>eudicotyledons</taxon>
        <taxon>Gunneridae</taxon>
        <taxon>Pentapetalae</taxon>
        <taxon>asterids</taxon>
        <taxon>campanulids</taxon>
        <taxon>Asterales</taxon>
        <taxon>Asteraceae</taxon>
        <taxon>Asteroideae</taxon>
        <taxon>Anthemideae</taxon>
        <taxon>Anthemidinae</taxon>
        <taxon>Tanacetum</taxon>
    </lineage>
</organism>
<feature type="non-terminal residue" evidence="3">
    <location>
        <position position="87"/>
    </location>
</feature>
<feature type="non-terminal residue" evidence="3">
    <location>
        <position position="1"/>
    </location>
</feature>
<feature type="region of interest" description="Disordered" evidence="2">
    <location>
        <begin position="1"/>
        <end position="32"/>
    </location>
</feature>
<dbReference type="InterPro" id="IPR002110">
    <property type="entry name" value="Ankyrin_rpt"/>
</dbReference>